<feature type="transmembrane region" description="Helical" evidence="3">
    <location>
        <begin position="379"/>
        <end position="399"/>
    </location>
</feature>
<feature type="region of interest" description="Disordered" evidence="2">
    <location>
        <begin position="476"/>
        <end position="507"/>
    </location>
</feature>
<evidence type="ECO:0000256" key="1">
    <source>
        <dbReference type="ARBA" id="ARBA00004141"/>
    </source>
</evidence>
<protein>
    <recommendedName>
        <fullName evidence="4">Major facilitator superfamily (MFS) profile domain-containing protein</fullName>
    </recommendedName>
</protein>
<feature type="transmembrane region" description="Helical" evidence="3">
    <location>
        <begin position="320"/>
        <end position="340"/>
    </location>
</feature>
<keyword evidence="3" id="KW-1133">Transmembrane helix</keyword>
<dbReference type="PANTHER" id="PTHR45757:SF33">
    <property type="entry name" value="MAJOR FACILITATOR SUPERFAMILY (MFS) PROFILE DOMAIN-CONTAINING PROTEIN"/>
    <property type="match status" value="1"/>
</dbReference>
<feature type="transmembrane region" description="Helical" evidence="3">
    <location>
        <begin position="271"/>
        <end position="300"/>
    </location>
</feature>
<feature type="transmembrane region" description="Helical" evidence="3">
    <location>
        <begin position="23"/>
        <end position="48"/>
    </location>
</feature>
<feature type="transmembrane region" description="Helical" evidence="3">
    <location>
        <begin position="449"/>
        <end position="469"/>
    </location>
</feature>
<evidence type="ECO:0000256" key="2">
    <source>
        <dbReference type="SAM" id="MobiDB-lite"/>
    </source>
</evidence>
<feature type="transmembrane region" description="Helical" evidence="3">
    <location>
        <begin position="77"/>
        <end position="97"/>
    </location>
</feature>
<dbReference type="Gene3D" id="1.20.1250.20">
    <property type="entry name" value="MFS general substrate transporter like domains"/>
    <property type="match status" value="2"/>
</dbReference>
<dbReference type="EMBL" id="JBGFUD010004233">
    <property type="protein sequence ID" value="MFH4979468.1"/>
    <property type="molecule type" value="Genomic_DNA"/>
</dbReference>
<reference evidence="5 6" key="1">
    <citation type="submission" date="2024-08" db="EMBL/GenBank/DDBJ databases">
        <title>Gnathostoma spinigerum genome.</title>
        <authorList>
            <person name="Gonzalez-Bertolin B."/>
            <person name="Monzon S."/>
            <person name="Zaballos A."/>
            <person name="Jimenez P."/>
            <person name="Dekumyoy P."/>
            <person name="Varona S."/>
            <person name="Cuesta I."/>
            <person name="Sumanam S."/>
            <person name="Adisakwattana P."/>
            <person name="Gasser R.B."/>
            <person name="Hernandez-Gonzalez A."/>
            <person name="Young N.D."/>
            <person name="Perteguer M.J."/>
        </authorList>
    </citation>
    <scope>NUCLEOTIDE SEQUENCE [LARGE SCALE GENOMIC DNA]</scope>
    <source>
        <strain evidence="5">AL3</strain>
        <tissue evidence="5">Liver</tissue>
    </source>
</reference>
<evidence type="ECO:0000313" key="5">
    <source>
        <dbReference type="EMBL" id="MFH4979468.1"/>
    </source>
</evidence>
<comment type="caution">
    <text evidence="5">The sequence shown here is derived from an EMBL/GenBank/DDBJ whole genome shotgun (WGS) entry which is preliminary data.</text>
</comment>
<keyword evidence="6" id="KW-1185">Reference proteome</keyword>
<feature type="transmembrane region" description="Helical" evidence="3">
    <location>
        <begin position="130"/>
        <end position="154"/>
    </location>
</feature>
<proteinExistence type="predicted"/>
<feature type="domain" description="Major facilitator superfamily (MFS) profile" evidence="4">
    <location>
        <begin position="30"/>
        <end position="471"/>
    </location>
</feature>
<feature type="transmembrane region" description="Helical" evidence="3">
    <location>
        <begin position="352"/>
        <end position="373"/>
    </location>
</feature>
<feature type="transmembrane region" description="Helical" evidence="3">
    <location>
        <begin position="198"/>
        <end position="217"/>
    </location>
</feature>
<evidence type="ECO:0000256" key="3">
    <source>
        <dbReference type="SAM" id="Phobius"/>
    </source>
</evidence>
<comment type="subcellular location">
    <subcellularLocation>
        <location evidence="1">Membrane</location>
        <topology evidence="1">Multi-pass membrane protein</topology>
    </subcellularLocation>
</comment>
<dbReference type="AlphaFoldDB" id="A0ABD6ER30"/>
<evidence type="ECO:0000313" key="6">
    <source>
        <dbReference type="Proteomes" id="UP001608902"/>
    </source>
</evidence>
<evidence type="ECO:0000259" key="4">
    <source>
        <dbReference type="PROSITE" id="PS50850"/>
    </source>
</evidence>
<feature type="transmembrane region" description="Helical" evidence="3">
    <location>
        <begin position="420"/>
        <end position="437"/>
    </location>
</feature>
<dbReference type="Proteomes" id="UP001608902">
    <property type="component" value="Unassembled WGS sequence"/>
</dbReference>
<dbReference type="Pfam" id="PF07690">
    <property type="entry name" value="MFS_1"/>
    <property type="match status" value="1"/>
</dbReference>
<keyword evidence="3" id="KW-0472">Membrane</keyword>
<dbReference type="InterPro" id="IPR011701">
    <property type="entry name" value="MFS"/>
</dbReference>
<dbReference type="GO" id="GO:0016020">
    <property type="term" value="C:membrane"/>
    <property type="evidence" value="ECO:0007669"/>
    <property type="project" value="UniProtKB-SubCell"/>
</dbReference>
<organism evidence="5 6">
    <name type="scientific">Gnathostoma spinigerum</name>
    <dbReference type="NCBI Taxonomy" id="75299"/>
    <lineage>
        <taxon>Eukaryota</taxon>
        <taxon>Metazoa</taxon>
        <taxon>Ecdysozoa</taxon>
        <taxon>Nematoda</taxon>
        <taxon>Chromadorea</taxon>
        <taxon>Rhabditida</taxon>
        <taxon>Spirurina</taxon>
        <taxon>Gnathostomatomorpha</taxon>
        <taxon>Gnathostomatoidea</taxon>
        <taxon>Gnathostomatidae</taxon>
        <taxon>Gnathostoma</taxon>
    </lineage>
</organism>
<gene>
    <name evidence="5" type="ORF">AB6A40_006177</name>
</gene>
<dbReference type="PROSITE" id="PS50850">
    <property type="entry name" value="MFS"/>
    <property type="match status" value="1"/>
</dbReference>
<feature type="compositionally biased region" description="Polar residues" evidence="2">
    <location>
        <begin position="496"/>
        <end position="507"/>
    </location>
</feature>
<sequence>MTGEKEPPGSSSGGSHCCHMTRYLILVVTLVCLTSVLSNIFVFNFTVLCMNKGNTYKLPMSSPNATEEAYNNDEKQLIFSAVAVGAIIAVIPTTHFIQSHGARIVFFVMGMVTATATALVPLAATTNSTLAFFLIVRIFQGMSFAACMPTAGVLTSSWASLKQNGLFMSVLTSFAQLCNVFSMPVSGQLCSSSLGWQSVYYLHAALSYIFFILWFFLYRNRPEKHPLVDKIELEKIVRGKTTCAVILDESNFNVADSHHQKSKASKESKKIPYLAILKTPSIWGVWIASIGDLLSIQLIATFSPQYLKEMLGYSMKNTGLTAALPVLFQFFIKIAAGYSSDRIRCLSELTKLRLYNSIALGLSAFFMIALAFVSQGSKTIGLLLLTVTAALFGFNGGGFNKCATLVSRQYSQFVLGNIQLIWCLSMLICPNLVLWILREGTIGEWRIVFILHAVILLITNAIFCFTASAEAAPWTNADHTSNGAPQRSDKLDPITMNPSTLPIDSHR</sequence>
<dbReference type="SUPFAM" id="SSF103473">
    <property type="entry name" value="MFS general substrate transporter"/>
    <property type="match status" value="1"/>
</dbReference>
<accession>A0ABD6ER30</accession>
<dbReference type="PANTHER" id="PTHR45757">
    <property type="entry name" value="PROTEIN CBG23364-RELATED"/>
    <property type="match status" value="1"/>
</dbReference>
<dbReference type="InterPro" id="IPR020846">
    <property type="entry name" value="MFS_dom"/>
</dbReference>
<feature type="transmembrane region" description="Helical" evidence="3">
    <location>
        <begin position="104"/>
        <end position="124"/>
    </location>
</feature>
<keyword evidence="3" id="KW-0812">Transmembrane</keyword>
<dbReference type="InterPro" id="IPR036259">
    <property type="entry name" value="MFS_trans_sf"/>
</dbReference>
<name>A0ABD6ER30_9BILA</name>